<dbReference type="PANTHER" id="PTHR42734:SF6">
    <property type="entry name" value="MOLYBDATE IMPORT ATP-BINDING PROTEIN MOLC"/>
    <property type="match status" value="1"/>
</dbReference>
<dbReference type="AlphaFoldDB" id="A0A059QAX4"/>
<evidence type="ECO:0000256" key="2">
    <source>
        <dbReference type="ARBA" id="ARBA00022448"/>
    </source>
</evidence>
<dbReference type="PROSITE" id="PS50893">
    <property type="entry name" value="ABC_TRANSPORTER_2"/>
    <property type="match status" value="1"/>
</dbReference>
<dbReference type="SMART" id="SM00382">
    <property type="entry name" value="AAA"/>
    <property type="match status" value="1"/>
</dbReference>
<sequence>MITVSQLTLGFKGCEPILDNVSFHLKRGEILSVLGPNGAGKTTLLRHVAGLCRPLSGVCQIGRIDNRPARLAYVPQAKTPHFAYGVLDFVTFGCARQAGWFAGPRRQDFAKAQAVLHALEIAPLAQKNINQISGGELQMCYFAKALAADPDVMILDEPESNLDFYNQAKMIEMLWRLAKEQQMTIVLNTHFLHYADRISDKCLLMNKRQCMFGDKNALLQEDILERYFQVPVRKCRYEYAGVSEETFIVALRHPA</sequence>
<dbReference type="GO" id="GO:0016887">
    <property type="term" value="F:ATP hydrolysis activity"/>
    <property type="evidence" value="ECO:0007669"/>
    <property type="project" value="InterPro"/>
</dbReference>
<dbReference type="GO" id="GO:0005524">
    <property type="term" value="F:ATP binding"/>
    <property type="evidence" value="ECO:0007669"/>
    <property type="project" value="UniProtKB-KW"/>
</dbReference>
<reference evidence="6" key="1">
    <citation type="submission" date="2013-06" db="EMBL/GenBank/DDBJ databases">
        <title>Functional metagenomics reveals novel beta-galactosidases not predictable from gene sequences.</title>
        <authorList>
            <person name="Cheng J."/>
            <person name="Engel K."/>
            <person name="Romantsov T."/>
            <person name="Neufeld J.D."/>
            <person name="Rose D.R."/>
            <person name="Charles T.C."/>
        </authorList>
    </citation>
    <scope>NUCLEOTIDE SEQUENCE</scope>
</reference>
<dbReference type="PANTHER" id="PTHR42734">
    <property type="entry name" value="METAL TRANSPORT SYSTEM ATP-BINDING PROTEIN TM_0124-RELATED"/>
    <property type="match status" value="1"/>
</dbReference>
<dbReference type="EMBL" id="KF255992">
    <property type="protein sequence ID" value="AGW45493.1"/>
    <property type="molecule type" value="Genomic_DNA"/>
</dbReference>
<accession>A0A059QAX4</accession>
<feature type="domain" description="ABC transporter" evidence="5">
    <location>
        <begin position="2"/>
        <end position="232"/>
    </location>
</feature>
<keyword evidence="3" id="KW-0547">Nucleotide-binding</keyword>
<proteinExistence type="inferred from homology"/>
<name>A0A059QAX4_9BACT</name>
<evidence type="ECO:0000256" key="3">
    <source>
        <dbReference type="ARBA" id="ARBA00022741"/>
    </source>
</evidence>
<comment type="similarity">
    <text evidence="1">Belongs to the ABC transporter superfamily.</text>
</comment>
<organism evidence="6">
    <name type="scientific">uncultured bacterium Lac35B</name>
    <dbReference type="NCBI Taxonomy" id="1403000"/>
    <lineage>
        <taxon>Bacteria</taxon>
        <taxon>environmental samples</taxon>
    </lineage>
</organism>
<keyword evidence="2" id="KW-0813">Transport</keyword>
<dbReference type="Gene3D" id="3.40.50.300">
    <property type="entry name" value="P-loop containing nucleotide triphosphate hydrolases"/>
    <property type="match status" value="1"/>
</dbReference>
<dbReference type="Pfam" id="PF00005">
    <property type="entry name" value="ABC_tran"/>
    <property type="match status" value="1"/>
</dbReference>
<evidence type="ECO:0000256" key="1">
    <source>
        <dbReference type="ARBA" id="ARBA00005417"/>
    </source>
</evidence>
<dbReference type="InterPro" id="IPR003439">
    <property type="entry name" value="ABC_transporter-like_ATP-bd"/>
</dbReference>
<dbReference type="InterPro" id="IPR003593">
    <property type="entry name" value="AAA+_ATPase"/>
</dbReference>
<dbReference type="SUPFAM" id="SSF52540">
    <property type="entry name" value="P-loop containing nucleoside triphosphate hydrolases"/>
    <property type="match status" value="1"/>
</dbReference>
<protein>
    <submittedName>
        <fullName evidence="6">ATP-binding ABC transporter protein</fullName>
    </submittedName>
</protein>
<evidence type="ECO:0000256" key="4">
    <source>
        <dbReference type="ARBA" id="ARBA00022840"/>
    </source>
</evidence>
<dbReference type="InterPro" id="IPR027417">
    <property type="entry name" value="P-loop_NTPase"/>
</dbReference>
<keyword evidence="4 6" id="KW-0067">ATP-binding</keyword>
<dbReference type="InterPro" id="IPR050153">
    <property type="entry name" value="Metal_Ion_Import_ABC"/>
</dbReference>
<evidence type="ECO:0000259" key="5">
    <source>
        <dbReference type="PROSITE" id="PS50893"/>
    </source>
</evidence>
<evidence type="ECO:0000313" key="6">
    <source>
        <dbReference type="EMBL" id="AGW45493.1"/>
    </source>
</evidence>